<comment type="caution">
    <text evidence="5">The sequence shown here is derived from an EMBL/GenBank/DDBJ whole genome shotgun (WGS) entry which is preliminary data.</text>
</comment>
<feature type="compositionally biased region" description="Low complexity" evidence="3">
    <location>
        <begin position="307"/>
        <end position="320"/>
    </location>
</feature>
<dbReference type="SUPFAM" id="SSF52540">
    <property type="entry name" value="P-loop containing nucleoside triphosphate hydrolases"/>
    <property type="match status" value="1"/>
</dbReference>
<dbReference type="SMART" id="SM00382">
    <property type="entry name" value="AAA"/>
    <property type="match status" value="1"/>
</dbReference>
<dbReference type="InterPro" id="IPR003593">
    <property type="entry name" value="AAA+_ATPase"/>
</dbReference>
<evidence type="ECO:0000259" key="4">
    <source>
        <dbReference type="PROSITE" id="PS50043"/>
    </source>
</evidence>
<dbReference type="SUPFAM" id="SSF46894">
    <property type="entry name" value="C-terminal effector domain of the bipartite response regulators"/>
    <property type="match status" value="1"/>
</dbReference>
<keyword evidence="1" id="KW-0547">Nucleotide-binding</keyword>
<dbReference type="InterPro" id="IPR027417">
    <property type="entry name" value="P-loop_NTPase"/>
</dbReference>
<sequence>MEDSRSSGAASPIVGRTHDVRRLRELLGPGTRHGTQIVGEAGVGKTTLLDAVAAAAADSGTRVLRADGAEFEADVAYAALHQILLPVLDHLDELSAEYRQALEVALGFGPGPAPDRLLVVNAVQALLGRVAADAPVLLVVDDLPWLDRASAVVLGFVARRLAGRPISFLAASRTGSPGVLDRGLVEFELAPLDDDSAHLLLGARFPGLAAKVRARIVAEARGNPLALLELPAELTAPQRSATEDLPVVLSLGERTRALYVTRVTALPEAGRRLLLLAALADSAEISVLRLAALHAITPDQDQDQDYDSGSGSGSRSGFDPAPDPAPDSDPGAGVLAGLAAAEQDRLVRVDSATRRIVFRHPLIRSAVVDVSTIDDRRRAHLALAAACIDRPEVRAWHLAEAAFEPDEEVAQLLQEAAHSVLRRGDTIGAVAGLIRAADLSPDVRDRSRRLSEAAYVGAEATGDLAKASDLLKRAQGVLGVEIPDGGTSGPLYAAAAAVYVLLNSDADLDTVYRLLVGAIEAAGPDYDADNKALIDALHTLLLVTWWSGRDDWWEPLLSTVARLTPAPPPVLGLVARTFPDPARTALAALPDLPEVWGILRENPDSITLVRGATATVYLDRVGEIRDLLWDVVRSGREGGGPPRRHLGALMHLCMEDFITGEWDEAQQLVEEGMVVCGAGYPFFHHYFQFNQVLLHAVRGESEAGNALAEVMIRWATLRGVGSAAAFAYQARTLVCLGSGDYEAAYQHATALTPPGTLARYTPHALWGIYDLVEAAMRTGRAEQAAAHVQAARDLKIDQLSDRYQMLVAGAAGLCAPDDEAIALFREALAAPGADRWIFEAARIRLALGERLRRTAAKGEAREPLTAALEAFDRLGAVPWAERARKELRASGQATGPIATTMPLSPQELEIARLAATGLTNKQIGERLFLSHRTVGAHLYQVFPKLGITKRAALRDALTALAALDDEA</sequence>
<dbReference type="InterPro" id="IPR000792">
    <property type="entry name" value="Tscrpt_reg_LuxR_C"/>
</dbReference>
<feature type="region of interest" description="Disordered" evidence="3">
    <location>
        <begin position="299"/>
        <end position="333"/>
    </location>
</feature>
<keyword evidence="6" id="KW-1185">Reference proteome</keyword>
<dbReference type="Gene3D" id="3.40.50.300">
    <property type="entry name" value="P-loop containing nucleotide triphosphate hydrolases"/>
    <property type="match status" value="1"/>
</dbReference>
<dbReference type="Proteomes" id="UP001500751">
    <property type="component" value="Unassembled WGS sequence"/>
</dbReference>
<dbReference type="RefSeq" id="WP_344665449.1">
    <property type="nucleotide sequence ID" value="NZ_BAAAQN010000009.1"/>
</dbReference>
<accession>A0ABN2TY77</accession>
<dbReference type="PRINTS" id="PR00038">
    <property type="entry name" value="HTHLUXR"/>
</dbReference>
<dbReference type="EMBL" id="BAAAQN010000009">
    <property type="protein sequence ID" value="GAA2024067.1"/>
    <property type="molecule type" value="Genomic_DNA"/>
</dbReference>
<evidence type="ECO:0000313" key="5">
    <source>
        <dbReference type="EMBL" id="GAA2024067.1"/>
    </source>
</evidence>
<organism evidence="5 6">
    <name type="scientific">Catenulispora yoronensis</name>
    <dbReference type="NCBI Taxonomy" id="450799"/>
    <lineage>
        <taxon>Bacteria</taxon>
        <taxon>Bacillati</taxon>
        <taxon>Actinomycetota</taxon>
        <taxon>Actinomycetes</taxon>
        <taxon>Catenulisporales</taxon>
        <taxon>Catenulisporaceae</taxon>
        <taxon>Catenulispora</taxon>
    </lineage>
</organism>
<proteinExistence type="predicted"/>
<dbReference type="PANTHER" id="PTHR16305:SF35">
    <property type="entry name" value="TRANSCRIPTIONAL ACTIVATOR DOMAIN"/>
    <property type="match status" value="1"/>
</dbReference>
<dbReference type="PANTHER" id="PTHR16305">
    <property type="entry name" value="TESTICULAR SOLUBLE ADENYLYL CYCLASE"/>
    <property type="match status" value="1"/>
</dbReference>
<dbReference type="Pfam" id="PF13191">
    <property type="entry name" value="AAA_16"/>
    <property type="match status" value="1"/>
</dbReference>
<gene>
    <name evidence="5" type="ORF">GCM10009839_22300</name>
</gene>
<dbReference type="SMART" id="SM00421">
    <property type="entry name" value="HTH_LUXR"/>
    <property type="match status" value="1"/>
</dbReference>
<dbReference type="Gene3D" id="1.10.10.10">
    <property type="entry name" value="Winged helix-like DNA-binding domain superfamily/Winged helix DNA-binding domain"/>
    <property type="match status" value="1"/>
</dbReference>
<dbReference type="InterPro" id="IPR036388">
    <property type="entry name" value="WH-like_DNA-bd_sf"/>
</dbReference>
<dbReference type="InterPro" id="IPR016032">
    <property type="entry name" value="Sig_transdc_resp-reg_C-effctor"/>
</dbReference>
<dbReference type="InterPro" id="IPR041664">
    <property type="entry name" value="AAA_16"/>
</dbReference>
<dbReference type="CDD" id="cd06170">
    <property type="entry name" value="LuxR_C_like"/>
    <property type="match status" value="1"/>
</dbReference>
<dbReference type="Pfam" id="PF00196">
    <property type="entry name" value="GerE"/>
    <property type="match status" value="1"/>
</dbReference>
<keyword evidence="2" id="KW-0067">ATP-binding</keyword>
<evidence type="ECO:0000256" key="3">
    <source>
        <dbReference type="SAM" id="MobiDB-lite"/>
    </source>
</evidence>
<evidence type="ECO:0000313" key="6">
    <source>
        <dbReference type="Proteomes" id="UP001500751"/>
    </source>
</evidence>
<protein>
    <submittedName>
        <fullName evidence="5">LuxR family transcriptional regulator</fullName>
    </submittedName>
</protein>
<reference evidence="5 6" key="1">
    <citation type="journal article" date="2019" name="Int. J. Syst. Evol. Microbiol.">
        <title>The Global Catalogue of Microorganisms (GCM) 10K type strain sequencing project: providing services to taxonomists for standard genome sequencing and annotation.</title>
        <authorList>
            <consortium name="The Broad Institute Genomics Platform"/>
            <consortium name="The Broad Institute Genome Sequencing Center for Infectious Disease"/>
            <person name="Wu L."/>
            <person name="Ma J."/>
        </authorList>
    </citation>
    <scope>NUCLEOTIDE SEQUENCE [LARGE SCALE GENOMIC DNA]</scope>
    <source>
        <strain evidence="5 6">JCM 16014</strain>
    </source>
</reference>
<dbReference type="PROSITE" id="PS50043">
    <property type="entry name" value="HTH_LUXR_2"/>
    <property type="match status" value="1"/>
</dbReference>
<name>A0ABN2TY77_9ACTN</name>
<evidence type="ECO:0000256" key="1">
    <source>
        <dbReference type="ARBA" id="ARBA00022741"/>
    </source>
</evidence>
<evidence type="ECO:0000256" key="2">
    <source>
        <dbReference type="ARBA" id="ARBA00022840"/>
    </source>
</evidence>
<feature type="domain" description="HTH luxR-type" evidence="4">
    <location>
        <begin position="896"/>
        <end position="961"/>
    </location>
</feature>